<accession>A0A6G1I686</accession>
<evidence type="ECO:0000256" key="2">
    <source>
        <dbReference type="SAM" id="SignalP"/>
    </source>
</evidence>
<feature type="transmembrane region" description="Helical" evidence="1">
    <location>
        <begin position="225"/>
        <end position="243"/>
    </location>
</feature>
<feature type="chain" id="PRO_5026105419" evidence="2">
    <location>
        <begin position="29"/>
        <end position="264"/>
    </location>
</feature>
<dbReference type="AlphaFoldDB" id="A0A6G1I686"/>
<organism evidence="3 4">
    <name type="scientific">Trichodelitschia bisporula</name>
    <dbReference type="NCBI Taxonomy" id="703511"/>
    <lineage>
        <taxon>Eukaryota</taxon>
        <taxon>Fungi</taxon>
        <taxon>Dikarya</taxon>
        <taxon>Ascomycota</taxon>
        <taxon>Pezizomycotina</taxon>
        <taxon>Dothideomycetes</taxon>
        <taxon>Dothideomycetes incertae sedis</taxon>
        <taxon>Phaeotrichales</taxon>
        <taxon>Phaeotrichaceae</taxon>
        <taxon>Trichodelitschia</taxon>
    </lineage>
</organism>
<name>A0A6G1I686_9PEZI</name>
<keyword evidence="4" id="KW-1185">Reference proteome</keyword>
<dbReference type="OrthoDB" id="3646212at2759"/>
<feature type="transmembrane region" description="Helical" evidence="1">
    <location>
        <begin position="161"/>
        <end position="185"/>
    </location>
</feature>
<keyword evidence="1" id="KW-1133">Transmembrane helix</keyword>
<keyword evidence="1" id="KW-0472">Membrane</keyword>
<gene>
    <name evidence="3" type="ORF">EJ06DRAFT_527417</name>
</gene>
<evidence type="ECO:0000313" key="3">
    <source>
        <dbReference type="EMBL" id="KAF2403813.1"/>
    </source>
</evidence>
<feature type="transmembrane region" description="Helical" evidence="1">
    <location>
        <begin position="106"/>
        <end position="127"/>
    </location>
</feature>
<dbReference type="Proteomes" id="UP000799640">
    <property type="component" value="Unassembled WGS sequence"/>
</dbReference>
<feature type="signal peptide" evidence="2">
    <location>
        <begin position="1"/>
        <end position="28"/>
    </location>
</feature>
<reference evidence="3" key="1">
    <citation type="journal article" date="2020" name="Stud. Mycol.">
        <title>101 Dothideomycetes genomes: a test case for predicting lifestyles and emergence of pathogens.</title>
        <authorList>
            <person name="Haridas S."/>
            <person name="Albert R."/>
            <person name="Binder M."/>
            <person name="Bloem J."/>
            <person name="Labutti K."/>
            <person name="Salamov A."/>
            <person name="Andreopoulos B."/>
            <person name="Baker S."/>
            <person name="Barry K."/>
            <person name="Bills G."/>
            <person name="Bluhm B."/>
            <person name="Cannon C."/>
            <person name="Castanera R."/>
            <person name="Culley D."/>
            <person name="Daum C."/>
            <person name="Ezra D."/>
            <person name="Gonzalez J."/>
            <person name="Henrissat B."/>
            <person name="Kuo A."/>
            <person name="Liang C."/>
            <person name="Lipzen A."/>
            <person name="Lutzoni F."/>
            <person name="Magnuson J."/>
            <person name="Mondo S."/>
            <person name="Nolan M."/>
            <person name="Ohm R."/>
            <person name="Pangilinan J."/>
            <person name="Park H.-J."/>
            <person name="Ramirez L."/>
            <person name="Alfaro M."/>
            <person name="Sun H."/>
            <person name="Tritt A."/>
            <person name="Yoshinaga Y."/>
            <person name="Zwiers L.-H."/>
            <person name="Turgeon B."/>
            <person name="Goodwin S."/>
            <person name="Spatafora J."/>
            <person name="Crous P."/>
            <person name="Grigoriev I."/>
        </authorList>
    </citation>
    <scope>NUCLEOTIDE SEQUENCE</scope>
    <source>
        <strain evidence="3">CBS 262.69</strain>
    </source>
</reference>
<evidence type="ECO:0000256" key="1">
    <source>
        <dbReference type="SAM" id="Phobius"/>
    </source>
</evidence>
<evidence type="ECO:0000313" key="4">
    <source>
        <dbReference type="Proteomes" id="UP000799640"/>
    </source>
</evidence>
<dbReference type="EMBL" id="ML996689">
    <property type="protein sequence ID" value="KAF2403813.1"/>
    <property type="molecule type" value="Genomic_DNA"/>
</dbReference>
<proteinExistence type="predicted"/>
<protein>
    <submittedName>
        <fullName evidence="3">Uncharacterized protein</fullName>
    </submittedName>
</protein>
<sequence length="264" mass="28255">MTAKISALTLTLFPTLLLIPSFILSAYSTSHKDWTYRTEYSQSDHGSLGKVHRGPFVSCQLPALPNAIDKCQHTLHAGGLCDENSNSRADNVHFCRQLALGGRLLYAGNALLALALLIVLVLTALTLPRVLRSATGSFTPLFTRTPHHGRTELRRANHTPAAWLALLTRLCAGLSALALLIGTIITTNTLVNIQYPIGDWYTTGNPNNADIVSQDFAGPWLMGKAVGWAAAGAVLAGVAACMVESVWEGPRVGVETAVEEEKSA</sequence>
<keyword evidence="2" id="KW-0732">Signal</keyword>
<keyword evidence="1" id="KW-0812">Transmembrane</keyword>